<feature type="compositionally biased region" description="Polar residues" evidence="2">
    <location>
        <begin position="714"/>
        <end position="729"/>
    </location>
</feature>
<reference evidence="3" key="1">
    <citation type="submission" date="2016-10" db="EMBL/GenBank/DDBJ databases">
        <authorList>
            <person name="Benchimol M."/>
            <person name="Almeida L.G."/>
            <person name="Vasconcelos A.T."/>
            <person name="Perreira-Neves A."/>
            <person name="Rosa I.A."/>
            <person name="Tasca T."/>
            <person name="Bogo M.R."/>
            <person name="de Souza W."/>
        </authorList>
    </citation>
    <scope>NUCLEOTIDE SEQUENCE [LARGE SCALE GENOMIC DNA]</scope>
    <source>
        <strain evidence="3">K</strain>
    </source>
</reference>
<proteinExistence type="predicted"/>
<accession>A0A1J4K413</accession>
<evidence type="ECO:0000313" key="4">
    <source>
        <dbReference type="Proteomes" id="UP000179807"/>
    </source>
</evidence>
<sequence>MEPAEKKELIETIGALNSEIYDLKESNRLLSESSSPMSKSAFDFLETERNAMNEAYESEIKSLKQELNAEKESSKKIIDNLQKNINHLMSQQSTLQNELNSVQGQLSKCQSKLEEQQTINLALEEHSHLEYDRKSDNEVIENLKQKVILLTSQIKEQEQIRQREQLNYTNEINKLTAQNTNSSQIYHNSHNNCSSNNGDISSKNEEIFTLQNQLNIMKKNNNEINKILQQEINEKTKISQTLHQKQIDFSKQLSQIQKENADYKTIFTTLQSLFNTFDTTDIILSIQKLFAENAENSKIRENYHQMKRLLDDEIRKNNQLQLQLHSFQNHPIQTNTTNSTSSSVNNENVLKRKISQLENEIVELKQANSLLISQNKSNDLSEKDNLIKEQENLIEKLNSKLEEFENSKLSDTRKYEESIQNCHLEILNLENKINQYEQEIQTIHINHQNEIEQLNSNINSNHSLSNSNSNTLNTNDSNNFNTNKSSDSNTTNTTSSNGSNHADSEDYQIMKNRLLYAANLIDEIENKTQSSEALRMCLENFESDEFEANIKMFIDTFNFENNEGMLARSQVISAYDQICKFYESLKFIFDKVEIMNESINNLWMKRSIIDLLTDPNLDQEYGQNFNNDYEHDYGQIDNEIDQEFGQEHQFEKYEGSFMSFNSNTNRKANRGGRLSHSNSPFKSLLDSPKINRNSSIIEHSPAEVQNLPKKTSRIPLSTRQNGVLSNKQSYESRSKPSSVHEPKSRRF</sequence>
<evidence type="ECO:0000256" key="2">
    <source>
        <dbReference type="SAM" id="MobiDB-lite"/>
    </source>
</evidence>
<feature type="region of interest" description="Disordered" evidence="2">
    <location>
        <begin position="661"/>
        <end position="747"/>
    </location>
</feature>
<name>A0A1J4K413_9EUKA</name>
<feature type="region of interest" description="Disordered" evidence="2">
    <location>
        <begin position="458"/>
        <end position="504"/>
    </location>
</feature>
<evidence type="ECO:0000256" key="1">
    <source>
        <dbReference type="SAM" id="Coils"/>
    </source>
</evidence>
<comment type="caution">
    <text evidence="3">The sequence shown here is derived from an EMBL/GenBank/DDBJ whole genome shotgun (WGS) entry which is preliminary data.</text>
</comment>
<feature type="coiled-coil region" evidence="1">
    <location>
        <begin position="347"/>
        <end position="453"/>
    </location>
</feature>
<dbReference type="AlphaFoldDB" id="A0A1J4K413"/>
<dbReference type="Proteomes" id="UP000179807">
    <property type="component" value="Unassembled WGS sequence"/>
</dbReference>
<dbReference type="EMBL" id="MLAK01000801">
    <property type="protein sequence ID" value="OHT04229.1"/>
    <property type="molecule type" value="Genomic_DNA"/>
</dbReference>
<feature type="coiled-coil region" evidence="1">
    <location>
        <begin position="53"/>
        <end position="98"/>
    </location>
</feature>
<dbReference type="GeneID" id="94840823"/>
<keyword evidence="1" id="KW-0175">Coiled coil</keyword>
<protein>
    <submittedName>
        <fullName evidence="3">Uncharacterized protein</fullName>
    </submittedName>
</protein>
<evidence type="ECO:0000313" key="3">
    <source>
        <dbReference type="EMBL" id="OHT04229.1"/>
    </source>
</evidence>
<feature type="compositionally biased region" description="Low complexity" evidence="2">
    <location>
        <begin position="458"/>
        <end position="500"/>
    </location>
</feature>
<dbReference type="RefSeq" id="XP_068357365.1">
    <property type="nucleotide sequence ID" value="XM_068506119.1"/>
</dbReference>
<organism evidence="3 4">
    <name type="scientific">Tritrichomonas foetus</name>
    <dbReference type="NCBI Taxonomy" id="1144522"/>
    <lineage>
        <taxon>Eukaryota</taxon>
        <taxon>Metamonada</taxon>
        <taxon>Parabasalia</taxon>
        <taxon>Tritrichomonadida</taxon>
        <taxon>Tritrichomonadidae</taxon>
        <taxon>Tritrichomonas</taxon>
    </lineage>
</organism>
<keyword evidence="4" id="KW-1185">Reference proteome</keyword>
<gene>
    <name evidence="3" type="ORF">TRFO_28341</name>
</gene>
<dbReference type="VEuPathDB" id="TrichDB:TRFO_28341"/>
<feature type="compositionally biased region" description="Basic and acidic residues" evidence="2">
    <location>
        <begin position="730"/>
        <end position="747"/>
    </location>
</feature>